<accession>A0A6N6RM78</accession>
<keyword evidence="3" id="KW-0378">Hydrolase</keyword>
<dbReference type="InterPro" id="IPR036663">
    <property type="entry name" value="Fumarylacetoacetase_C_sf"/>
</dbReference>
<keyword evidence="4" id="KW-1185">Reference proteome</keyword>
<dbReference type="OrthoDB" id="9805307at2"/>
<dbReference type="Gene3D" id="3.90.850.10">
    <property type="entry name" value="Fumarylacetoacetase-like, C-terminal domain"/>
    <property type="match status" value="1"/>
</dbReference>
<sequence length="204" mass="22758">MKILCIGRNYADHAAELKNEVPKEPVVFGKPDSAILQKGRDFYLPDFSQDVHHELEVVIKMSKMGKHVAPKFAHKYFTQVTVGIDFTARDLQSELKSKGLPWEKAKGFDGSAVIGEFFELEELGGDIQNLNIRLEVNGVTRQEGNTSQMIFPVDVLISHLSTYYTWRHGDLLFTGTPAGVGKVETGDILSGYINDKKAFEVAVK</sequence>
<evidence type="ECO:0000313" key="4">
    <source>
        <dbReference type="Proteomes" id="UP000468650"/>
    </source>
</evidence>
<dbReference type="PANTHER" id="PTHR11820">
    <property type="entry name" value="ACYLPYRUVASE"/>
    <property type="match status" value="1"/>
</dbReference>
<evidence type="ECO:0000259" key="2">
    <source>
        <dbReference type="Pfam" id="PF01557"/>
    </source>
</evidence>
<proteinExistence type="predicted"/>
<dbReference type="Pfam" id="PF01557">
    <property type="entry name" value="FAA_hydrolase"/>
    <property type="match status" value="1"/>
</dbReference>
<dbReference type="AlphaFoldDB" id="A0A6N6RM78"/>
<feature type="domain" description="Fumarylacetoacetase-like C-terminal" evidence="2">
    <location>
        <begin position="2"/>
        <end position="190"/>
    </location>
</feature>
<name>A0A6N6RM78_9FLAO</name>
<evidence type="ECO:0000313" key="3">
    <source>
        <dbReference type="EMBL" id="KAB2814670.1"/>
    </source>
</evidence>
<dbReference type="GO" id="GO:0018773">
    <property type="term" value="F:acetylpyruvate hydrolase activity"/>
    <property type="evidence" value="ECO:0007669"/>
    <property type="project" value="TreeGrafter"/>
</dbReference>
<dbReference type="Proteomes" id="UP000468650">
    <property type="component" value="Unassembled WGS sequence"/>
</dbReference>
<comment type="caution">
    <text evidence="3">The sequence shown here is derived from an EMBL/GenBank/DDBJ whole genome shotgun (WGS) entry which is preliminary data.</text>
</comment>
<keyword evidence="1" id="KW-0479">Metal-binding</keyword>
<evidence type="ECO:0000256" key="1">
    <source>
        <dbReference type="ARBA" id="ARBA00022723"/>
    </source>
</evidence>
<dbReference type="EMBL" id="WBVO01000001">
    <property type="protein sequence ID" value="KAB2814670.1"/>
    <property type="molecule type" value="Genomic_DNA"/>
</dbReference>
<dbReference type="InterPro" id="IPR011234">
    <property type="entry name" value="Fumarylacetoacetase-like_C"/>
</dbReference>
<protein>
    <submittedName>
        <fullName evidence="3">Fumarylacetoacetate hydrolase family protein</fullName>
    </submittedName>
</protein>
<gene>
    <name evidence="3" type="ORF">F8C67_02700</name>
</gene>
<dbReference type="PANTHER" id="PTHR11820:SF7">
    <property type="entry name" value="ACYLPYRUVASE FAHD1, MITOCHONDRIAL"/>
    <property type="match status" value="1"/>
</dbReference>
<dbReference type="RefSeq" id="WP_151666249.1">
    <property type="nucleotide sequence ID" value="NZ_WBVO01000001.1"/>
</dbReference>
<organism evidence="3 4">
    <name type="scientific">Phaeocystidibacter luteus</name>
    <dbReference type="NCBI Taxonomy" id="911197"/>
    <lineage>
        <taxon>Bacteria</taxon>
        <taxon>Pseudomonadati</taxon>
        <taxon>Bacteroidota</taxon>
        <taxon>Flavobacteriia</taxon>
        <taxon>Flavobacteriales</taxon>
        <taxon>Phaeocystidibacteraceae</taxon>
        <taxon>Phaeocystidibacter</taxon>
    </lineage>
</organism>
<reference evidence="3 4" key="1">
    <citation type="submission" date="2019-09" db="EMBL/GenBank/DDBJ databases">
        <title>Genomes of family Cryomorphaceae.</title>
        <authorList>
            <person name="Bowman J.P."/>
        </authorList>
    </citation>
    <scope>NUCLEOTIDE SEQUENCE [LARGE SCALE GENOMIC DNA]</scope>
    <source>
        <strain evidence="3 4">LMG 25704</strain>
    </source>
</reference>
<dbReference type="SUPFAM" id="SSF56529">
    <property type="entry name" value="FAH"/>
    <property type="match status" value="1"/>
</dbReference>
<dbReference type="GO" id="GO:0046872">
    <property type="term" value="F:metal ion binding"/>
    <property type="evidence" value="ECO:0007669"/>
    <property type="project" value="UniProtKB-KW"/>
</dbReference>